<dbReference type="Gene3D" id="3.30.450.40">
    <property type="match status" value="1"/>
</dbReference>
<evidence type="ECO:0000259" key="4">
    <source>
        <dbReference type="PROSITE" id="PS51077"/>
    </source>
</evidence>
<dbReference type="EMBL" id="JAAIII010000001">
    <property type="protein sequence ID" value="NMM93067.1"/>
    <property type="molecule type" value="Genomic_DNA"/>
</dbReference>
<accession>A0A7Y0EMU6</accession>
<dbReference type="Pfam" id="PF01614">
    <property type="entry name" value="IclR_C"/>
    <property type="match status" value="1"/>
</dbReference>
<dbReference type="GO" id="GO:0003677">
    <property type="term" value="F:DNA binding"/>
    <property type="evidence" value="ECO:0007669"/>
    <property type="project" value="UniProtKB-KW"/>
</dbReference>
<dbReference type="InterPro" id="IPR036390">
    <property type="entry name" value="WH_DNA-bd_sf"/>
</dbReference>
<dbReference type="GO" id="GO:0003700">
    <property type="term" value="F:DNA-binding transcription factor activity"/>
    <property type="evidence" value="ECO:0007669"/>
    <property type="project" value="TreeGrafter"/>
</dbReference>
<feature type="domain" description="IclR-ED" evidence="5">
    <location>
        <begin position="74"/>
        <end position="258"/>
    </location>
</feature>
<dbReference type="SUPFAM" id="SSF55781">
    <property type="entry name" value="GAF domain-like"/>
    <property type="match status" value="1"/>
</dbReference>
<comment type="caution">
    <text evidence="6">The sequence shown here is derived from an EMBL/GenBank/DDBJ whole genome shotgun (WGS) entry which is preliminary data.</text>
</comment>
<dbReference type="RefSeq" id="WP_205832651.1">
    <property type="nucleotide sequence ID" value="NZ_JAAIII010000001.1"/>
</dbReference>
<keyword evidence="1" id="KW-0805">Transcription regulation</keyword>
<dbReference type="Proteomes" id="UP000532194">
    <property type="component" value="Unassembled WGS sequence"/>
</dbReference>
<protein>
    <submittedName>
        <fullName evidence="6">IclR family transcriptional regulator</fullName>
    </submittedName>
</protein>
<dbReference type="Pfam" id="PF09339">
    <property type="entry name" value="HTH_IclR"/>
    <property type="match status" value="1"/>
</dbReference>
<dbReference type="InterPro" id="IPR014757">
    <property type="entry name" value="Tscrpt_reg_IclR_C"/>
</dbReference>
<dbReference type="PROSITE" id="PS51078">
    <property type="entry name" value="ICLR_ED"/>
    <property type="match status" value="1"/>
</dbReference>
<dbReference type="PROSITE" id="PS51077">
    <property type="entry name" value="HTH_ICLR"/>
    <property type="match status" value="1"/>
</dbReference>
<dbReference type="InterPro" id="IPR029016">
    <property type="entry name" value="GAF-like_dom_sf"/>
</dbReference>
<evidence type="ECO:0000256" key="2">
    <source>
        <dbReference type="ARBA" id="ARBA00023125"/>
    </source>
</evidence>
<evidence type="ECO:0000256" key="1">
    <source>
        <dbReference type="ARBA" id="ARBA00023015"/>
    </source>
</evidence>
<dbReference type="InterPro" id="IPR050707">
    <property type="entry name" value="HTH_MetabolicPath_Reg"/>
</dbReference>
<dbReference type="SMART" id="SM00346">
    <property type="entry name" value="HTH_ICLR"/>
    <property type="match status" value="1"/>
</dbReference>
<keyword evidence="2" id="KW-0238">DNA-binding</keyword>
<dbReference type="PANTHER" id="PTHR30136">
    <property type="entry name" value="HELIX-TURN-HELIX TRANSCRIPTIONAL REGULATOR, ICLR FAMILY"/>
    <property type="match status" value="1"/>
</dbReference>
<reference evidence="6 7" key="1">
    <citation type="submission" date="2020-02" db="EMBL/GenBank/DDBJ databases">
        <title>Characterization of phylogenetic diversity of novel bifidobacterial species isolated in Czech ZOOs.</title>
        <authorList>
            <person name="Lugli G.A."/>
            <person name="Vera N.B."/>
            <person name="Ventura M."/>
        </authorList>
    </citation>
    <scope>NUCLEOTIDE SEQUENCE [LARGE SCALE GENOMIC DNA]</scope>
    <source>
        <strain evidence="6 7">DSM 109957</strain>
    </source>
</reference>
<dbReference type="GO" id="GO:0045892">
    <property type="term" value="P:negative regulation of DNA-templated transcription"/>
    <property type="evidence" value="ECO:0007669"/>
    <property type="project" value="TreeGrafter"/>
</dbReference>
<evidence type="ECO:0000313" key="6">
    <source>
        <dbReference type="EMBL" id="NMM93067.1"/>
    </source>
</evidence>
<dbReference type="AlphaFoldDB" id="A0A7Y0EMU6"/>
<keyword evidence="7" id="KW-1185">Reference proteome</keyword>
<feature type="domain" description="HTH iclR-type" evidence="4">
    <location>
        <begin position="14"/>
        <end position="73"/>
    </location>
</feature>
<keyword evidence="3" id="KW-0804">Transcription</keyword>
<evidence type="ECO:0000313" key="7">
    <source>
        <dbReference type="Proteomes" id="UP000532194"/>
    </source>
</evidence>
<dbReference type="InterPro" id="IPR005471">
    <property type="entry name" value="Tscrpt_reg_IclR_N"/>
</dbReference>
<dbReference type="PANTHER" id="PTHR30136:SF24">
    <property type="entry name" value="HTH-TYPE TRANSCRIPTIONAL REPRESSOR ALLR"/>
    <property type="match status" value="1"/>
</dbReference>
<name>A0A7Y0EMU6_9BIFI</name>
<gene>
    <name evidence="6" type="ORF">G1C95_0252</name>
</gene>
<organism evidence="6 7">
    <name type="scientific">Bifidobacterium oedipodis</name>
    <dbReference type="NCBI Taxonomy" id="2675322"/>
    <lineage>
        <taxon>Bacteria</taxon>
        <taxon>Bacillati</taxon>
        <taxon>Actinomycetota</taxon>
        <taxon>Actinomycetes</taxon>
        <taxon>Bifidobacteriales</taxon>
        <taxon>Bifidobacteriaceae</taxon>
        <taxon>Bifidobacterium</taxon>
    </lineage>
</organism>
<sequence length="264" mass="28776">MKPMNNDTAVIPGTQTLVNGLAVLQAVAHGATNLSDVVAATDLSRSTAHRLIQALRGERFLRDTAEGTIALGPALIELGFQARDAVSLQSVARPILLDLAEEVKDTIHLAVEDNGECLYLDKVRGSRNVEIRSWPGLRMPLTYTGIGKALLLDSPDRWQEQYESDRERMERQPLHDFASIRAFLKAMSVYAEQGFSYDLEENEPGIRCVASPIHDASGKVAGAISVSGMVQVMPPRRMKQIGPIVRAAADRISAELGWSSDAES</sequence>
<evidence type="ECO:0000259" key="5">
    <source>
        <dbReference type="PROSITE" id="PS51078"/>
    </source>
</evidence>
<dbReference type="Gene3D" id="1.10.10.10">
    <property type="entry name" value="Winged helix-like DNA-binding domain superfamily/Winged helix DNA-binding domain"/>
    <property type="match status" value="1"/>
</dbReference>
<dbReference type="InterPro" id="IPR036388">
    <property type="entry name" value="WH-like_DNA-bd_sf"/>
</dbReference>
<proteinExistence type="predicted"/>
<dbReference type="SUPFAM" id="SSF46785">
    <property type="entry name" value="Winged helix' DNA-binding domain"/>
    <property type="match status" value="1"/>
</dbReference>
<evidence type="ECO:0000256" key="3">
    <source>
        <dbReference type="ARBA" id="ARBA00023163"/>
    </source>
</evidence>